<dbReference type="AlphaFoldDB" id="A0A9X1F9X9"/>
<accession>A0A9X1F9X9</accession>
<gene>
    <name evidence="1" type="ORF">KCG49_07880</name>
</gene>
<keyword evidence="2" id="KW-1185">Reference proteome</keyword>
<reference evidence="1" key="1">
    <citation type="submission" date="2021-04" db="EMBL/GenBank/DDBJ databases">
        <authorList>
            <person name="Pira H."/>
            <person name="Risdian C."/>
            <person name="Wink J."/>
        </authorList>
    </citation>
    <scope>NUCLEOTIDE SEQUENCE</scope>
    <source>
        <strain evidence="1">WHY3</strain>
    </source>
</reference>
<evidence type="ECO:0000313" key="1">
    <source>
        <dbReference type="EMBL" id="MBV7269103.1"/>
    </source>
</evidence>
<dbReference type="Proteomes" id="UP001138894">
    <property type="component" value="Unassembled WGS sequence"/>
</dbReference>
<dbReference type="EMBL" id="JAGSPD010000005">
    <property type="protein sequence ID" value="MBV7269103.1"/>
    <property type="molecule type" value="Genomic_DNA"/>
</dbReference>
<evidence type="ECO:0000313" key="2">
    <source>
        <dbReference type="Proteomes" id="UP001138894"/>
    </source>
</evidence>
<dbReference type="RefSeq" id="WP_218545664.1">
    <property type="nucleotide sequence ID" value="NZ_JAGSPD010000005.1"/>
</dbReference>
<organism evidence="1 2">
    <name type="scientific">Winogradskyella luteola</name>
    <dbReference type="NCBI Taxonomy" id="2828330"/>
    <lineage>
        <taxon>Bacteria</taxon>
        <taxon>Pseudomonadati</taxon>
        <taxon>Bacteroidota</taxon>
        <taxon>Flavobacteriia</taxon>
        <taxon>Flavobacteriales</taxon>
        <taxon>Flavobacteriaceae</taxon>
        <taxon>Winogradskyella</taxon>
    </lineage>
</organism>
<sequence length="531" mass="58617">MFRRTQLMQKKDPYKDFVFGLDLVSNGSFNGTTDWTSIGSEWSIANNSATFSGVNNGSNSIKLGQNIPTQTFGTQFKIEFDISDIEVGKSAYFSILGNWNSSPMFNPYDTYEEGHHVLFVDGTSYPEDDYTIFGISPSVHDGGGGFTISNISVKPIIEGTALYGRELVENGDFSNGLNGWEIQSGSFDNWLINNGKAENQGLSDASLFQLVGDNKTLYKIELDAELNGGGYRILDTYSNNVFLADGHNIIFTTLLNGYMHIKPTSEVLGSTFTNISIKEVIHIPFVSENLVVNGDFSNGLSDWSTGHPGGSKGWSEMNETAVCSTAATVANRNLFQRVMSIDSFYSISFDILSNSVFIDLYYAYHKFLRNLDTGSKRHLLKANIKDLLFYAGIDNDCSIDNVSCRLVNVIPKGENVLLNGDFAHQHNWIGLVSPSIIISDGKVSFDTDDNSGIYQNVLIQGKTYNLTFEISDYSSGVFSPYTSSTGYMTDRDANGTYSETFTVNSNNEGKFWLRSKSGFKGSISNVMLKEV</sequence>
<protein>
    <submittedName>
        <fullName evidence="1">Uncharacterized protein</fullName>
    </submittedName>
</protein>
<proteinExistence type="predicted"/>
<comment type="caution">
    <text evidence="1">The sequence shown here is derived from an EMBL/GenBank/DDBJ whole genome shotgun (WGS) entry which is preliminary data.</text>
</comment>
<name>A0A9X1F9X9_9FLAO</name>